<dbReference type="EMBL" id="FODO01000046">
    <property type="protein sequence ID" value="SEP10534.1"/>
    <property type="molecule type" value="Genomic_DNA"/>
</dbReference>
<dbReference type="AlphaFoldDB" id="A0A1H8V5H7"/>
<sequence length="100" mass="11606">MTTFLEIELAPPGRDWEYPLSIKAEETLTLYPGSEYDTNITIIRVNFDRKPGGSAGAVVGTLEWREVWHERENAGWRRAFIFENKSKKPVNFRATFRTLD</sequence>
<proteinExistence type="predicted"/>
<dbReference type="STRING" id="42354.SAMN05216333_1462"/>
<dbReference type="RefSeq" id="WP_090322604.1">
    <property type="nucleotide sequence ID" value="NZ_FNOE01000048.1"/>
</dbReference>
<dbReference type="Proteomes" id="UP000198814">
    <property type="component" value="Unassembled WGS sequence"/>
</dbReference>
<name>A0A1H8V5H7_9PROT</name>
<evidence type="ECO:0000313" key="1">
    <source>
        <dbReference type="EMBL" id="SEP10534.1"/>
    </source>
</evidence>
<evidence type="ECO:0000313" key="2">
    <source>
        <dbReference type="Proteomes" id="UP000198814"/>
    </source>
</evidence>
<reference evidence="2" key="1">
    <citation type="submission" date="2016-10" db="EMBL/GenBank/DDBJ databases">
        <authorList>
            <person name="Varghese N."/>
            <person name="Submissions S."/>
        </authorList>
    </citation>
    <scope>NUCLEOTIDE SEQUENCE [LARGE SCALE GENOMIC DNA]</scope>
    <source>
        <strain evidence="2">Nm76</strain>
    </source>
</reference>
<gene>
    <name evidence="1" type="ORF">SAMN05216333_1462</name>
</gene>
<protein>
    <submittedName>
        <fullName evidence="1">Uncharacterized protein</fullName>
    </submittedName>
</protein>
<organism evidence="1 2">
    <name type="scientific">Nitrosomonas oligotropha</name>
    <dbReference type="NCBI Taxonomy" id="42354"/>
    <lineage>
        <taxon>Bacteria</taxon>
        <taxon>Pseudomonadati</taxon>
        <taxon>Pseudomonadota</taxon>
        <taxon>Betaproteobacteria</taxon>
        <taxon>Nitrosomonadales</taxon>
        <taxon>Nitrosomonadaceae</taxon>
        <taxon>Nitrosomonas</taxon>
    </lineage>
</organism>
<keyword evidence="2" id="KW-1185">Reference proteome</keyword>
<accession>A0A1H8V5H7</accession>